<name>A0A382QZK8_9ZZZZ</name>
<dbReference type="EMBL" id="UINC01117757">
    <property type="protein sequence ID" value="SVC90407.1"/>
    <property type="molecule type" value="Genomic_DNA"/>
</dbReference>
<dbReference type="InterPro" id="IPR006885">
    <property type="entry name" value="NADH_UbQ_FeS_4_mit-like"/>
</dbReference>
<keyword evidence="4" id="KW-0999">Mitochondrion inner membrane</keyword>
<dbReference type="Pfam" id="PF04800">
    <property type="entry name" value="NDUS4"/>
    <property type="match status" value="1"/>
</dbReference>
<feature type="transmembrane region" description="Helical" evidence="9">
    <location>
        <begin position="20"/>
        <end position="41"/>
    </location>
</feature>
<keyword evidence="9" id="KW-0812">Transmembrane</keyword>
<evidence type="ECO:0000256" key="4">
    <source>
        <dbReference type="ARBA" id="ARBA00022792"/>
    </source>
</evidence>
<keyword evidence="3" id="KW-0679">Respiratory chain</keyword>
<evidence type="ECO:0000256" key="9">
    <source>
        <dbReference type="SAM" id="Phobius"/>
    </source>
</evidence>
<evidence type="ECO:0000256" key="5">
    <source>
        <dbReference type="ARBA" id="ARBA00022946"/>
    </source>
</evidence>
<evidence type="ECO:0000256" key="7">
    <source>
        <dbReference type="ARBA" id="ARBA00023128"/>
    </source>
</evidence>
<dbReference type="InterPro" id="IPR038532">
    <property type="entry name" value="NDUFS4-like_sf"/>
</dbReference>
<evidence type="ECO:0008006" key="11">
    <source>
        <dbReference type="Google" id="ProtNLM"/>
    </source>
</evidence>
<evidence type="ECO:0000256" key="3">
    <source>
        <dbReference type="ARBA" id="ARBA00022660"/>
    </source>
</evidence>
<dbReference type="GO" id="GO:0005743">
    <property type="term" value="C:mitochondrial inner membrane"/>
    <property type="evidence" value="ECO:0007669"/>
    <property type="project" value="UniProtKB-SubCell"/>
</dbReference>
<accession>A0A382QZK8</accession>
<dbReference type="GO" id="GO:0022900">
    <property type="term" value="P:electron transport chain"/>
    <property type="evidence" value="ECO:0007669"/>
    <property type="project" value="InterPro"/>
</dbReference>
<keyword evidence="5" id="KW-0809">Transit peptide</keyword>
<keyword evidence="9" id="KW-1133">Transmembrane helix</keyword>
<keyword evidence="7" id="KW-0496">Mitochondrion</keyword>
<keyword evidence="8 9" id="KW-0472">Membrane</keyword>
<keyword evidence="6" id="KW-0249">Electron transport</keyword>
<proteinExistence type="predicted"/>
<dbReference type="PANTHER" id="PTHR12219">
    <property type="entry name" value="NADH-UBIQUINONE OXIDOREDUCTASE"/>
    <property type="match status" value="1"/>
</dbReference>
<protein>
    <recommendedName>
        <fullName evidence="11">NADH dehydrogenase [ubiquinone] iron-sulfur protein 4, mitochondrial</fullName>
    </recommendedName>
</protein>
<organism evidence="10">
    <name type="scientific">marine metagenome</name>
    <dbReference type="NCBI Taxonomy" id="408172"/>
    <lineage>
        <taxon>unclassified sequences</taxon>
        <taxon>metagenomes</taxon>
        <taxon>ecological metagenomes</taxon>
    </lineage>
</organism>
<evidence type="ECO:0000313" key="10">
    <source>
        <dbReference type="EMBL" id="SVC90407.1"/>
    </source>
</evidence>
<evidence type="ECO:0000256" key="6">
    <source>
        <dbReference type="ARBA" id="ARBA00022982"/>
    </source>
</evidence>
<gene>
    <name evidence="10" type="ORF">METZ01_LOCUS343261</name>
</gene>
<dbReference type="PANTHER" id="PTHR12219:SF8">
    <property type="entry name" value="NADH DEHYDROGENASE [UBIQUINONE] IRON-SULFUR PROTEIN 4, MITOCHONDRIAL"/>
    <property type="match status" value="1"/>
</dbReference>
<evidence type="ECO:0000256" key="2">
    <source>
        <dbReference type="ARBA" id="ARBA00022448"/>
    </source>
</evidence>
<dbReference type="Gene3D" id="3.30.160.190">
    <property type="entry name" value="atu1810 like domain"/>
    <property type="match status" value="1"/>
</dbReference>
<feature type="non-terminal residue" evidence="10">
    <location>
        <position position="160"/>
    </location>
</feature>
<keyword evidence="2" id="KW-0813">Transport</keyword>
<comment type="subcellular location">
    <subcellularLocation>
        <location evidence="1">Mitochondrion inner membrane</location>
    </subcellularLocation>
</comment>
<reference evidence="10" key="1">
    <citation type="submission" date="2018-05" db="EMBL/GenBank/DDBJ databases">
        <authorList>
            <person name="Lanie J.A."/>
            <person name="Ng W.-L."/>
            <person name="Kazmierczak K.M."/>
            <person name="Andrzejewski T.M."/>
            <person name="Davidsen T.M."/>
            <person name="Wayne K.J."/>
            <person name="Tettelin H."/>
            <person name="Glass J.I."/>
            <person name="Rusch D."/>
            <person name="Podicherti R."/>
            <person name="Tsui H.-C.T."/>
            <person name="Winkler M.E."/>
        </authorList>
    </citation>
    <scope>NUCLEOTIDE SEQUENCE</scope>
</reference>
<evidence type="ECO:0000256" key="1">
    <source>
        <dbReference type="ARBA" id="ARBA00004273"/>
    </source>
</evidence>
<evidence type="ECO:0000256" key="8">
    <source>
        <dbReference type="ARBA" id="ARBA00023136"/>
    </source>
</evidence>
<sequence length="160" mass="18008">MDSILLVVGKLKNSAIRVKFLEIAIGTAISFADVFSSAYIFPRLGPIIAQNMYGRVKPLTEHKPEERRLADVHIYRPSKTATQSGLARTRSWLLEFETDSGKTIEPLMGWTSSTDTMGQVTLNFSTQKRAIAFAEANNLTYRVSIPEEKRTKNKSYSDNF</sequence>
<dbReference type="AlphaFoldDB" id="A0A382QZK8"/>